<dbReference type="AlphaFoldDB" id="H0EAF6"/>
<dbReference type="Proteomes" id="UP000005143">
    <property type="component" value="Unassembled WGS sequence"/>
</dbReference>
<dbReference type="GO" id="GO:0046872">
    <property type="term" value="F:metal ion binding"/>
    <property type="evidence" value="ECO:0007669"/>
    <property type="project" value="UniProtKB-KW"/>
</dbReference>
<evidence type="ECO:0000313" key="8">
    <source>
        <dbReference type="Proteomes" id="UP000005143"/>
    </source>
</evidence>
<dbReference type="InterPro" id="IPR003819">
    <property type="entry name" value="TauD/TfdA-like"/>
</dbReference>
<dbReference type="GO" id="GO:0005737">
    <property type="term" value="C:cytoplasm"/>
    <property type="evidence" value="ECO:0007669"/>
    <property type="project" value="TreeGrafter"/>
</dbReference>
<accession>H0EAF6</accession>
<organism evidence="7 8">
    <name type="scientific">Patulibacter medicamentivorans</name>
    <dbReference type="NCBI Taxonomy" id="1097667"/>
    <lineage>
        <taxon>Bacteria</taxon>
        <taxon>Bacillati</taxon>
        <taxon>Actinomycetota</taxon>
        <taxon>Thermoleophilia</taxon>
        <taxon>Solirubrobacterales</taxon>
        <taxon>Patulibacteraceae</taxon>
        <taxon>Patulibacter</taxon>
    </lineage>
</organism>
<comment type="similarity">
    <text evidence="1">Belongs to the TfdA dioxygenase family.</text>
</comment>
<dbReference type="PANTHER" id="PTHR30468">
    <property type="entry name" value="ALPHA-KETOGLUTARATE-DEPENDENT SULFONATE DIOXYGENASE"/>
    <property type="match status" value="1"/>
</dbReference>
<evidence type="ECO:0000256" key="5">
    <source>
        <dbReference type="ARBA" id="ARBA00023004"/>
    </source>
</evidence>
<evidence type="ECO:0000313" key="7">
    <source>
        <dbReference type="EMBL" id="EHN09283.1"/>
    </source>
</evidence>
<feature type="domain" description="TauD/TfdA-like" evidence="6">
    <location>
        <begin position="8"/>
        <end position="284"/>
    </location>
</feature>
<dbReference type="Gene3D" id="3.60.130.10">
    <property type="entry name" value="Clavaminate synthase-like"/>
    <property type="match status" value="1"/>
</dbReference>
<name>H0EAF6_9ACTN</name>
<sequence length="295" mass="33131">MEQRRLTVEPVSLALGARIDGLDLSSELTDDQRQAVREAFKDHGLLVVRDQDITVDDQRRFASAFSELELAPGQSPLEMREHTAMFALDGHPDCLALHNGPDRRPGLDHWHTDNVGFVDPPSATVLYAKITPALGGDTLFSSMYLAYEALSPTMRRLLEGLEGVHDMRQAFRNPMLEKALRARGIDPDEHFAAHPAVAHPLVRTHPLTGRKALFLSAPHTTGIVGLNDDEAKHLLGFLFRHVENPAFHYRHVWREGDVLVWDNRCLQHLPVADYYPHERLMLRMSVAGDRLGTAV</sequence>
<keyword evidence="3 7" id="KW-0223">Dioxygenase</keyword>
<dbReference type="InterPro" id="IPR042098">
    <property type="entry name" value="TauD-like_sf"/>
</dbReference>
<evidence type="ECO:0000256" key="2">
    <source>
        <dbReference type="ARBA" id="ARBA00022723"/>
    </source>
</evidence>
<proteinExistence type="inferred from homology"/>
<protein>
    <submittedName>
        <fullName evidence="7">Alpha-ketoglutarate-dependent taurine dioxygenase</fullName>
        <ecNumber evidence="7">1.14.11.17</ecNumber>
    </submittedName>
</protein>
<evidence type="ECO:0000256" key="4">
    <source>
        <dbReference type="ARBA" id="ARBA00023002"/>
    </source>
</evidence>
<dbReference type="OrthoDB" id="581608at2"/>
<keyword evidence="4 7" id="KW-0560">Oxidoreductase</keyword>
<dbReference type="SUPFAM" id="SSF51197">
    <property type="entry name" value="Clavaminate synthase-like"/>
    <property type="match status" value="1"/>
</dbReference>
<evidence type="ECO:0000256" key="1">
    <source>
        <dbReference type="ARBA" id="ARBA00005896"/>
    </source>
</evidence>
<dbReference type="GO" id="GO:0000908">
    <property type="term" value="F:taurine dioxygenase activity"/>
    <property type="evidence" value="ECO:0007669"/>
    <property type="project" value="UniProtKB-EC"/>
</dbReference>
<keyword evidence="8" id="KW-1185">Reference proteome</keyword>
<evidence type="ECO:0000259" key="6">
    <source>
        <dbReference type="Pfam" id="PF02668"/>
    </source>
</evidence>
<reference evidence="7 8" key="1">
    <citation type="journal article" date="2013" name="Biodegradation">
        <title>Quantitative proteomic analysis of ibuprofen-degrading Patulibacter sp. strain I11.</title>
        <authorList>
            <person name="Almeida B."/>
            <person name="Kjeldal H."/>
            <person name="Lolas I."/>
            <person name="Knudsen A.D."/>
            <person name="Carvalho G."/>
            <person name="Nielsen K.L."/>
            <person name="Barreto Crespo M.T."/>
            <person name="Stensballe A."/>
            <person name="Nielsen J.L."/>
        </authorList>
    </citation>
    <scope>NUCLEOTIDE SEQUENCE [LARGE SCALE GENOMIC DNA]</scope>
    <source>
        <strain evidence="7 8">I11</strain>
    </source>
</reference>
<keyword evidence="2" id="KW-0479">Metal-binding</keyword>
<keyword evidence="5" id="KW-0408">Iron</keyword>
<gene>
    <name evidence="7" type="ORF">PAI11_38300</name>
</gene>
<dbReference type="EMBL" id="AGUD01000295">
    <property type="protein sequence ID" value="EHN09283.1"/>
    <property type="molecule type" value="Genomic_DNA"/>
</dbReference>
<comment type="caution">
    <text evidence="7">The sequence shown here is derived from an EMBL/GenBank/DDBJ whole genome shotgun (WGS) entry which is preliminary data.</text>
</comment>
<dbReference type="GO" id="GO:0006790">
    <property type="term" value="P:sulfur compound metabolic process"/>
    <property type="evidence" value="ECO:0007669"/>
    <property type="project" value="TreeGrafter"/>
</dbReference>
<dbReference type="Pfam" id="PF02668">
    <property type="entry name" value="TauD"/>
    <property type="match status" value="1"/>
</dbReference>
<dbReference type="EC" id="1.14.11.17" evidence="7"/>
<dbReference type="PANTHER" id="PTHR30468:SF1">
    <property type="entry name" value="ALPHA-KETOGLUTARATE-DEPENDENT SULFONATE DIOXYGENASE"/>
    <property type="match status" value="1"/>
</dbReference>
<evidence type="ECO:0000256" key="3">
    <source>
        <dbReference type="ARBA" id="ARBA00022964"/>
    </source>
</evidence>
<dbReference type="InterPro" id="IPR051323">
    <property type="entry name" value="AtsK-like"/>
</dbReference>